<dbReference type="eggNOG" id="COG4775">
    <property type="taxonomic scope" value="Bacteria"/>
</dbReference>
<dbReference type="AlphaFoldDB" id="D5EQP9"/>
<evidence type="ECO:0000256" key="2">
    <source>
        <dbReference type="ARBA" id="ARBA00022452"/>
    </source>
</evidence>
<proteinExistence type="predicted"/>
<feature type="domain" description="POTRA" evidence="6">
    <location>
        <begin position="314"/>
        <end position="386"/>
    </location>
</feature>
<name>D5EQP9_CORAD</name>
<evidence type="ECO:0000259" key="6">
    <source>
        <dbReference type="PROSITE" id="PS51779"/>
    </source>
</evidence>
<dbReference type="Proteomes" id="UP000000925">
    <property type="component" value="Chromosome"/>
</dbReference>
<dbReference type="InterPro" id="IPR039910">
    <property type="entry name" value="D15-like"/>
</dbReference>
<dbReference type="OrthoDB" id="9814535at2"/>
<accession>D5EQP9</accession>
<dbReference type="Pfam" id="PF01103">
    <property type="entry name" value="Omp85"/>
    <property type="match status" value="1"/>
</dbReference>
<dbReference type="STRING" id="583355.Caka_2850"/>
<sequence length="712" mass="80610">MILRSLLLSLLGLLGLFHALQASGDAVAETTAAEATVEAEVEKPAKFKVKGAGLLRNLRMKRQLYALYDELNPNWEATEIEDAALVLISIAHSEGFLNARVIATIEQAEGEPIVVEWNEELDAFLDRSVLSPKVEFAVQLGERFYYDEVFVEPIAEMDVEAITEFYFRKRYLLQGERSKVFTQSRFNSAGHNLRTHLQQQGYREAVVEQSIRSLDLEQGAVSVDVLVEAGPLYRLQSVQLDGQAKLSSVDGLDLFREQPYSDFLRQDIIQMIRAEYYEQGFANVRFSFEHTFVRSTEGQVNVDLSIQVVEGERVTIQSLEFSGQEAVRERLLRSKSDLKEGDLLDPSELQEARLRLSRVGVFEEVEVYAEQQQAEQATVHFDLVERTPWEVDLLAGWGSYERARGGILAERANAFGLGHRINTQAVISTKSLKGDLTYTLPELWNSDYTLSTSLFYLGREELSFDREEIGNDLRLSRYISEYDLDVDTRYIFQRLRAEDTNAGDGVDNQEDVRVGSLEFRLNQNRRNHPLNPTGGYRWYGNLELASRVLGGQVDYQRLELGYSQSGRIRYDLVWHASLEHSVVGSFIDSDDQVPTNKLFYPGGDSSIRGYSRGEAAPRDASGAFVGASSTVLLNLELEQMLNESFSLIVFADSLAMTADIDQYPFDEYLYSVGAGIRWKTLLGPVRLEYGYNLNPRQFDPDGTLHFTIGYPF</sequence>
<dbReference type="RefSeq" id="WP_013044585.1">
    <property type="nucleotide sequence ID" value="NC_014008.1"/>
</dbReference>
<comment type="subcellular location">
    <subcellularLocation>
        <location evidence="1">Membrane</location>
    </subcellularLocation>
</comment>
<keyword evidence="8" id="KW-1185">Reference proteome</keyword>
<evidence type="ECO:0000313" key="7">
    <source>
        <dbReference type="EMBL" id="ADE55863.1"/>
    </source>
</evidence>
<keyword evidence="2" id="KW-1134">Transmembrane beta strand</keyword>
<organism evidence="7 8">
    <name type="scientific">Coraliomargarita akajimensis (strain DSM 45221 / IAM 15411 / JCM 23193 / KCTC 12865 / 04OKA010-24)</name>
    <dbReference type="NCBI Taxonomy" id="583355"/>
    <lineage>
        <taxon>Bacteria</taxon>
        <taxon>Pseudomonadati</taxon>
        <taxon>Verrucomicrobiota</taxon>
        <taxon>Opitutia</taxon>
        <taxon>Puniceicoccales</taxon>
        <taxon>Coraliomargaritaceae</taxon>
        <taxon>Coraliomargarita</taxon>
    </lineage>
</organism>
<dbReference type="InterPro" id="IPR010827">
    <property type="entry name" value="BamA/TamA_POTRA"/>
</dbReference>
<keyword evidence="4" id="KW-0472">Membrane</keyword>
<dbReference type="EMBL" id="CP001998">
    <property type="protein sequence ID" value="ADE55863.1"/>
    <property type="molecule type" value="Genomic_DNA"/>
</dbReference>
<feature type="signal peptide" evidence="5">
    <location>
        <begin position="1"/>
        <end position="28"/>
    </location>
</feature>
<feature type="chain" id="PRO_5003071677" evidence="5">
    <location>
        <begin position="29"/>
        <end position="712"/>
    </location>
</feature>
<gene>
    <name evidence="7" type="ordered locus">Caka_2850</name>
</gene>
<evidence type="ECO:0000313" key="8">
    <source>
        <dbReference type="Proteomes" id="UP000000925"/>
    </source>
</evidence>
<keyword evidence="3" id="KW-0812">Transmembrane</keyword>
<dbReference type="Pfam" id="PF07244">
    <property type="entry name" value="POTRA"/>
    <property type="match status" value="1"/>
</dbReference>
<keyword evidence="5" id="KW-0732">Signal</keyword>
<evidence type="ECO:0000256" key="4">
    <source>
        <dbReference type="ARBA" id="ARBA00023136"/>
    </source>
</evidence>
<dbReference type="Gene3D" id="3.10.20.310">
    <property type="entry name" value="membrane protein fhac"/>
    <property type="match status" value="1"/>
</dbReference>
<evidence type="ECO:0000256" key="5">
    <source>
        <dbReference type="SAM" id="SignalP"/>
    </source>
</evidence>
<dbReference type="Gene3D" id="2.40.160.50">
    <property type="entry name" value="membrane protein fhac: a member of the omp85/tpsb transporter family"/>
    <property type="match status" value="1"/>
</dbReference>
<protein>
    <submittedName>
        <fullName evidence="7">Surface antigen (D15)</fullName>
    </submittedName>
</protein>
<reference evidence="7 8" key="1">
    <citation type="journal article" date="2010" name="Stand. Genomic Sci.">
        <title>Complete genome sequence of Coraliomargarita akajimensis type strain (04OKA010-24).</title>
        <authorList>
            <person name="Mavromatis K."/>
            <person name="Abt B."/>
            <person name="Brambilla E."/>
            <person name="Lapidus A."/>
            <person name="Copeland A."/>
            <person name="Deshpande S."/>
            <person name="Nolan M."/>
            <person name="Lucas S."/>
            <person name="Tice H."/>
            <person name="Cheng J.F."/>
            <person name="Han C."/>
            <person name="Detter J.C."/>
            <person name="Woyke T."/>
            <person name="Goodwin L."/>
            <person name="Pitluck S."/>
            <person name="Held B."/>
            <person name="Brettin T."/>
            <person name="Tapia R."/>
            <person name="Ivanova N."/>
            <person name="Mikhailova N."/>
            <person name="Pati A."/>
            <person name="Liolios K."/>
            <person name="Chen A."/>
            <person name="Palaniappan K."/>
            <person name="Land M."/>
            <person name="Hauser L."/>
            <person name="Chang Y.J."/>
            <person name="Jeffries C.D."/>
            <person name="Rohde M."/>
            <person name="Goker M."/>
            <person name="Bristow J."/>
            <person name="Eisen J.A."/>
            <person name="Markowitz V."/>
            <person name="Hugenholtz P."/>
            <person name="Klenk H.P."/>
            <person name="Kyrpides N.C."/>
        </authorList>
    </citation>
    <scope>NUCLEOTIDE SEQUENCE [LARGE SCALE GENOMIC DNA]</scope>
    <source>
        <strain evidence="8">DSM 45221 / IAM 15411 / JCM 23193 / KCTC 12865</strain>
    </source>
</reference>
<dbReference type="InterPro" id="IPR034746">
    <property type="entry name" value="POTRA"/>
</dbReference>
<dbReference type="PANTHER" id="PTHR12815:SF18">
    <property type="entry name" value="SORTING AND ASSEMBLY MACHINERY COMPONENT 50 HOMOLOG"/>
    <property type="match status" value="1"/>
</dbReference>
<dbReference type="GO" id="GO:0019867">
    <property type="term" value="C:outer membrane"/>
    <property type="evidence" value="ECO:0007669"/>
    <property type="project" value="InterPro"/>
</dbReference>
<evidence type="ECO:0000256" key="1">
    <source>
        <dbReference type="ARBA" id="ARBA00004370"/>
    </source>
</evidence>
<dbReference type="KEGG" id="caa:Caka_2850"/>
<dbReference type="InterPro" id="IPR000184">
    <property type="entry name" value="Bac_surfAg_D15"/>
</dbReference>
<dbReference type="PANTHER" id="PTHR12815">
    <property type="entry name" value="SORTING AND ASSEMBLY MACHINERY SAMM50 PROTEIN FAMILY MEMBER"/>
    <property type="match status" value="1"/>
</dbReference>
<dbReference type="HOGENOM" id="CLU_391207_0_0_0"/>
<dbReference type="PROSITE" id="PS51779">
    <property type="entry name" value="POTRA"/>
    <property type="match status" value="1"/>
</dbReference>
<evidence type="ECO:0000256" key="3">
    <source>
        <dbReference type="ARBA" id="ARBA00022692"/>
    </source>
</evidence>